<dbReference type="GO" id="GO:0005267">
    <property type="term" value="F:potassium channel activity"/>
    <property type="evidence" value="ECO:0007669"/>
    <property type="project" value="UniProtKB-KW"/>
</dbReference>
<comment type="subcellular location">
    <subcellularLocation>
        <location evidence="1">Membrane</location>
        <topology evidence="1">Multi-pass membrane protein</topology>
    </subcellularLocation>
</comment>
<reference evidence="15" key="2">
    <citation type="submission" date="2016-01" db="EMBL/GenBank/DDBJ databases">
        <title>Complete genome sequence of Agromyces aureus AR33T and comparison with related organisms.</title>
        <authorList>
            <person name="Corretto E."/>
            <person name="Antonielli L."/>
            <person name="Sessitsch A."/>
            <person name="Brader G."/>
        </authorList>
    </citation>
    <scope>NUCLEOTIDE SEQUENCE [LARGE SCALE GENOMIC DNA]</scope>
    <source>
        <strain evidence="15">AR33</strain>
    </source>
</reference>
<feature type="transmembrane region" description="Helical" evidence="13">
    <location>
        <begin position="31"/>
        <end position="50"/>
    </location>
</feature>
<keyword evidence="4" id="KW-0633">Potassium transport</keyword>
<evidence type="ECO:0000256" key="9">
    <source>
        <dbReference type="ARBA" id="ARBA00023065"/>
    </source>
</evidence>
<dbReference type="GO" id="GO:0015252">
    <property type="term" value="F:proton channel activity"/>
    <property type="evidence" value="ECO:0007669"/>
    <property type="project" value="InterPro"/>
</dbReference>
<feature type="transmembrane region" description="Helical" evidence="13">
    <location>
        <begin position="105"/>
        <end position="125"/>
    </location>
</feature>
<comment type="similarity">
    <text evidence="2">Belongs to the TMEM175 family.</text>
</comment>
<feature type="transmembrane region" description="Helical" evidence="13">
    <location>
        <begin position="170"/>
        <end position="192"/>
    </location>
</feature>
<evidence type="ECO:0000256" key="12">
    <source>
        <dbReference type="ARBA" id="ARBA00034430"/>
    </source>
</evidence>
<comment type="catalytic activity">
    <reaction evidence="12">
        <text>K(+)(in) = K(+)(out)</text>
        <dbReference type="Rhea" id="RHEA:29463"/>
        <dbReference type="ChEBI" id="CHEBI:29103"/>
    </reaction>
</comment>
<proteinExistence type="inferred from homology"/>
<protein>
    <recommendedName>
        <fullName evidence="16">DUF1211 domain-containing protein</fullName>
    </recommendedName>
</protein>
<evidence type="ECO:0000256" key="8">
    <source>
        <dbReference type="ARBA" id="ARBA00022989"/>
    </source>
</evidence>
<keyword evidence="5 13" id="KW-0812">Transmembrane</keyword>
<feature type="transmembrane region" description="Helical" evidence="13">
    <location>
        <begin position="70"/>
        <end position="93"/>
    </location>
</feature>
<dbReference type="Pfam" id="PF06736">
    <property type="entry name" value="TMEM175"/>
    <property type="match status" value="1"/>
</dbReference>
<dbReference type="KEGG" id="agy:ATC03_09930"/>
<dbReference type="STRING" id="453304.ATC03_09930"/>
<dbReference type="AlphaFoldDB" id="A0A191WFJ4"/>
<evidence type="ECO:0000256" key="10">
    <source>
        <dbReference type="ARBA" id="ARBA00023136"/>
    </source>
</evidence>
<dbReference type="EMBL" id="CP013979">
    <property type="protein sequence ID" value="ANJ26997.1"/>
    <property type="molecule type" value="Genomic_DNA"/>
</dbReference>
<evidence type="ECO:0000256" key="13">
    <source>
        <dbReference type="SAM" id="Phobius"/>
    </source>
</evidence>
<dbReference type="InterPro" id="IPR010617">
    <property type="entry name" value="TMEM175-like"/>
</dbReference>
<evidence type="ECO:0000256" key="4">
    <source>
        <dbReference type="ARBA" id="ARBA00022538"/>
    </source>
</evidence>
<keyword evidence="6" id="KW-0631">Potassium channel</keyword>
<gene>
    <name evidence="14" type="ORF">ATC03_09930</name>
</gene>
<evidence type="ECO:0000256" key="7">
    <source>
        <dbReference type="ARBA" id="ARBA00022958"/>
    </source>
</evidence>
<organism evidence="14 15">
    <name type="scientific">Agromyces aureus</name>
    <dbReference type="NCBI Taxonomy" id="453304"/>
    <lineage>
        <taxon>Bacteria</taxon>
        <taxon>Bacillati</taxon>
        <taxon>Actinomycetota</taxon>
        <taxon>Actinomycetes</taxon>
        <taxon>Micrococcales</taxon>
        <taxon>Microbacteriaceae</taxon>
        <taxon>Agromyces</taxon>
    </lineage>
</organism>
<keyword evidence="8 13" id="KW-1133">Transmembrane helix</keyword>
<keyword evidence="3" id="KW-0813">Transport</keyword>
<keyword evidence="9" id="KW-0406">Ion transport</keyword>
<evidence type="ECO:0000313" key="14">
    <source>
        <dbReference type="EMBL" id="ANJ26997.1"/>
    </source>
</evidence>
<keyword evidence="15" id="KW-1185">Reference proteome</keyword>
<evidence type="ECO:0000256" key="3">
    <source>
        <dbReference type="ARBA" id="ARBA00022448"/>
    </source>
</evidence>
<dbReference type="Proteomes" id="UP000078437">
    <property type="component" value="Chromosome"/>
</dbReference>
<evidence type="ECO:0000256" key="5">
    <source>
        <dbReference type="ARBA" id="ARBA00022692"/>
    </source>
</evidence>
<name>A0A191WFJ4_9MICO</name>
<evidence type="ECO:0000256" key="2">
    <source>
        <dbReference type="ARBA" id="ARBA00006920"/>
    </source>
</evidence>
<reference evidence="14 15" key="1">
    <citation type="journal article" date="2016" name="Int. J. Syst. Evol. Microbiol.">
        <title>Agromyces aureus sp. nov., isolated from the rhizosphere of Salix caprea L. grown in a heavy-metal-contaminated soil.</title>
        <authorList>
            <person name="Corretto E."/>
            <person name="Antonielli L."/>
            <person name="Sessitsch A."/>
            <person name="Compant S."/>
            <person name="Gorfer M."/>
            <person name="Kuffner M."/>
            <person name="Brader G."/>
        </authorList>
    </citation>
    <scope>NUCLEOTIDE SEQUENCE [LARGE SCALE GENOMIC DNA]</scope>
    <source>
        <strain evidence="14 15">AR33</strain>
    </source>
</reference>
<accession>A0A191WFJ4</accession>
<feature type="transmembrane region" description="Helical" evidence="13">
    <location>
        <begin position="137"/>
        <end position="158"/>
    </location>
</feature>
<keyword evidence="11" id="KW-0407">Ion channel</keyword>
<evidence type="ECO:0000256" key="11">
    <source>
        <dbReference type="ARBA" id="ARBA00023303"/>
    </source>
</evidence>
<evidence type="ECO:0008006" key="16">
    <source>
        <dbReference type="Google" id="ProtNLM"/>
    </source>
</evidence>
<evidence type="ECO:0000313" key="15">
    <source>
        <dbReference type="Proteomes" id="UP000078437"/>
    </source>
</evidence>
<keyword evidence="7" id="KW-0630">Potassium</keyword>
<evidence type="ECO:0000256" key="6">
    <source>
        <dbReference type="ARBA" id="ARBA00022826"/>
    </source>
</evidence>
<evidence type="ECO:0000256" key="1">
    <source>
        <dbReference type="ARBA" id="ARBA00004141"/>
    </source>
</evidence>
<feature type="transmembrane region" description="Helical" evidence="13">
    <location>
        <begin position="198"/>
        <end position="216"/>
    </location>
</feature>
<sequence length="223" mass="24367">MAIRCATRASLHRRPGGIVAHARTERGLDRLVNFSDAAVAIAITLLILPLVDLAGDLDGVDFAEFAGEHFGAFIAFVVTFAVIGRFWVLHHAVFEAVHDYSPRLIWFNMLWLASIVFLPFAANAVSSIDIENGSFDAVYIGTMFVTTTAMLLIELELLRHPELTAPGTTFDLGRTVSVLVVLVIAGVLAFLFPKVGMLWVVLLYAAPLVTALLRFVPAFRRAS</sequence>
<dbReference type="GO" id="GO:0016020">
    <property type="term" value="C:membrane"/>
    <property type="evidence" value="ECO:0007669"/>
    <property type="project" value="UniProtKB-SubCell"/>
</dbReference>
<keyword evidence="10 13" id="KW-0472">Membrane</keyword>